<name>A0A9D1PZ09_9BACT</name>
<reference evidence="10" key="1">
    <citation type="journal article" date="2021" name="PeerJ">
        <title>Extensive microbial diversity within the chicken gut microbiome revealed by metagenomics and culture.</title>
        <authorList>
            <person name="Gilroy R."/>
            <person name="Ravi A."/>
            <person name="Getino M."/>
            <person name="Pursley I."/>
            <person name="Horton D.L."/>
            <person name="Alikhan N.F."/>
            <person name="Baker D."/>
            <person name="Gharbi K."/>
            <person name="Hall N."/>
            <person name="Watson M."/>
            <person name="Adriaenssens E.M."/>
            <person name="Foster-Nyarko E."/>
            <person name="Jarju S."/>
            <person name="Secka A."/>
            <person name="Antonio M."/>
            <person name="Oren A."/>
            <person name="Chaudhuri R.R."/>
            <person name="La Ragione R."/>
            <person name="Hildebrand F."/>
            <person name="Pallen M.J."/>
        </authorList>
    </citation>
    <scope>NUCLEOTIDE SEQUENCE</scope>
    <source>
        <strain evidence="10">ChiHecec2B26-446</strain>
    </source>
</reference>
<evidence type="ECO:0000259" key="8">
    <source>
        <dbReference type="Pfam" id="PF01402"/>
    </source>
</evidence>
<sequence length="141" mass="16136">MEKEKVVRLGVSLPSDLLRPFDRLVERRGYQSRSEAIRDLIRKTLIEEEWKESASDVAGTLTLVYDHHNRDLPGRLMDIQHDHHDLVVTTQHVHLDHHNCLEVLVLRGPAREIERLADRIIACNGVKHGVFVPSTTGRTIA</sequence>
<dbReference type="NCBIfam" id="NF001884">
    <property type="entry name" value="PRK00630.1"/>
    <property type="match status" value="1"/>
</dbReference>
<reference evidence="10" key="2">
    <citation type="submission" date="2021-04" db="EMBL/GenBank/DDBJ databases">
        <authorList>
            <person name="Gilroy R."/>
        </authorList>
    </citation>
    <scope>NUCLEOTIDE SEQUENCE</scope>
    <source>
        <strain evidence="10">ChiHecec2B26-446</strain>
    </source>
</reference>
<dbReference type="GO" id="GO:0010045">
    <property type="term" value="P:response to nickel cation"/>
    <property type="evidence" value="ECO:0007669"/>
    <property type="project" value="InterPro"/>
</dbReference>
<dbReference type="GO" id="GO:0003677">
    <property type="term" value="F:DNA binding"/>
    <property type="evidence" value="ECO:0007669"/>
    <property type="project" value="UniProtKB-KW"/>
</dbReference>
<feature type="binding site" evidence="7">
    <location>
        <position position="92"/>
    </location>
    <ligand>
        <name>Ni(2+)</name>
        <dbReference type="ChEBI" id="CHEBI:49786"/>
    </ligand>
</feature>
<keyword evidence="3 7" id="KW-0479">Metal-binding</keyword>
<gene>
    <name evidence="10" type="primary">nikR</name>
    <name evidence="10" type="ORF">H9894_08525</name>
</gene>
<dbReference type="InterPro" id="IPR010985">
    <property type="entry name" value="Ribbon_hlx_hlx"/>
</dbReference>
<feature type="domain" description="Transcription factor NikR nickel binding C-terminal" evidence="9">
    <location>
        <begin position="58"/>
        <end position="129"/>
    </location>
</feature>
<dbReference type="InterPro" id="IPR045865">
    <property type="entry name" value="ACT-like_dom_sf"/>
</dbReference>
<evidence type="ECO:0000256" key="3">
    <source>
        <dbReference type="ARBA" id="ARBA00022723"/>
    </source>
</evidence>
<dbReference type="Pfam" id="PF01402">
    <property type="entry name" value="RHH_1"/>
    <property type="match status" value="1"/>
</dbReference>
<evidence type="ECO:0000313" key="10">
    <source>
        <dbReference type="EMBL" id="HIW01217.1"/>
    </source>
</evidence>
<keyword evidence="4 7" id="KW-0805">Transcription regulation</keyword>
<dbReference type="InterPro" id="IPR014864">
    <property type="entry name" value="TF_NikR_Ni-bd_C"/>
</dbReference>
<keyword evidence="2 7" id="KW-0533">Nickel</keyword>
<dbReference type="NCBIfam" id="NF002169">
    <property type="entry name" value="PRK01002.1"/>
    <property type="match status" value="1"/>
</dbReference>
<dbReference type="NCBIfam" id="NF003381">
    <property type="entry name" value="PRK04460.1"/>
    <property type="match status" value="1"/>
</dbReference>
<keyword evidence="5 7" id="KW-0238">DNA-binding</keyword>
<evidence type="ECO:0000256" key="1">
    <source>
        <dbReference type="ARBA" id="ARBA00008478"/>
    </source>
</evidence>
<accession>A0A9D1PZ09</accession>
<evidence type="ECO:0000256" key="6">
    <source>
        <dbReference type="ARBA" id="ARBA00023163"/>
    </source>
</evidence>
<feature type="binding site" evidence="7">
    <location>
        <position position="100"/>
    </location>
    <ligand>
        <name>Ni(2+)</name>
        <dbReference type="ChEBI" id="CHEBI:49786"/>
    </ligand>
</feature>
<dbReference type="AlphaFoldDB" id="A0A9D1PZ09"/>
<dbReference type="InterPro" id="IPR022988">
    <property type="entry name" value="Ni_resp_reg_NikR"/>
</dbReference>
<feature type="domain" description="Ribbon-helix-helix protein CopG" evidence="8">
    <location>
        <begin position="7"/>
        <end position="47"/>
    </location>
</feature>
<organism evidence="10 11">
    <name type="scientific">Candidatus Desulfovibrio intestinipullorum</name>
    <dbReference type="NCBI Taxonomy" id="2838536"/>
    <lineage>
        <taxon>Bacteria</taxon>
        <taxon>Pseudomonadati</taxon>
        <taxon>Thermodesulfobacteriota</taxon>
        <taxon>Desulfovibrionia</taxon>
        <taxon>Desulfovibrionales</taxon>
        <taxon>Desulfovibrionaceae</taxon>
        <taxon>Desulfovibrio</taxon>
    </lineage>
</organism>
<evidence type="ECO:0000313" key="11">
    <source>
        <dbReference type="Proteomes" id="UP000886752"/>
    </source>
</evidence>
<evidence type="ECO:0000256" key="7">
    <source>
        <dbReference type="HAMAP-Rule" id="MF_00476"/>
    </source>
</evidence>
<dbReference type="Gene3D" id="1.10.1220.10">
    <property type="entry name" value="Met repressor-like"/>
    <property type="match status" value="1"/>
</dbReference>
<dbReference type="InterPro" id="IPR050192">
    <property type="entry name" value="CopG/NikR_regulator"/>
</dbReference>
<dbReference type="Proteomes" id="UP000886752">
    <property type="component" value="Unassembled WGS sequence"/>
</dbReference>
<dbReference type="Pfam" id="PF08753">
    <property type="entry name" value="NikR_C"/>
    <property type="match status" value="1"/>
</dbReference>
<dbReference type="InterPro" id="IPR027271">
    <property type="entry name" value="Acetolactate_synth/TF_NikR_C"/>
</dbReference>
<dbReference type="InterPro" id="IPR013321">
    <property type="entry name" value="Arc_rbn_hlx_hlx"/>
</dbReference>
<dbReference type="NCBIfam" id="NF002815">
    <property type="entry name" value="PRK02967.1"/>
    <property type="match status" value="1"/>
</dbReference>
<dbReference type="SUPFAM" id="SSF55021">
    <property type="entry name" value="ACT-like"/>
    <property type="match status" value="1"/>
</dbReference>
<comment type="similarity">
    <text evidence="1 7">Belongs to the transcriptional regulatory CopG/NikR family.</text>
</comment>
<evidence type="ECO:0000256" key="5">
    <source>
        <dbReference type="ARBA" id="ARBA00023125"/>
    </source>
</evidence>
<dbReference type="PANTHER" id="PTHR34719:SF2">
    <property type="entry name" value="NICKEL-RESPONSIVE REGULATOR"/>
    <property type="match status" value="1"/>
</dbReference>
<comment type="caution">
    <text evidence="10">The sequence shown here is derived from an EMBL/GenBank/DDBJ whole genome shotgun (WGS) entry which is preliminary data.</text>
</comment>
<proteinExistence type="inferred from homology"/>
<evidence type="ECO:0000259" key="9">
    <source>
        <dbReference type="Pfam" id="PF08753"/>
    </source>
</evidence>
<evidence type="ECO:0000256" key="4">
    <source>
        <dbReference type="ARBA" id="ARBA00023015"/>
    </source>
</evidence>
<feature type="binding site" evidence="7">
    <location>
        <position position="94"/>
    </location>
    <ligand>
        <name>Ni(2+)</name>
        <dbReference type="ChEBI" id="CHEBI:49786"/>
    </ligand>
</feature>
<dbReference type="EMBL" id="DXHV01000075">
    <property type="protein sequence ID" value="HIW01217.1"/>
    <property type="molecule type" value="Genomic_DNA"/>
</dbReference>
<dbReference type="Gene3D" id="3.30.70.1150">
    <property type="entry name" value="ACT-like. Chain A, domain 2"/>
    <property type="match status" value="1"/>
</dbReference>
<dbReference type="HAMAP" id="MF_00476">
    <property type="entry name" value="NikR"/>
    <property type="match status" value="1"/>
</dbReference>
<keyword evidence="6 7" id="KW-0804">Transcription</keyword>
<protein>
    <recommendedName>
        <fullName evidence="7">Putative nickel-responsive regulator</fullName>
    </recommendedName>
</protein>
<dbReference type="GO" id="GO:0003700">
    <property type="term" value="F:DNA-binding transcription factor activity"/>
    <property type="evidence" value="ECO:0007669"/>
    <property type="project" value="UniProtKB-UniRule"/>
</dbReference>
<dbReference type="InterPro" id="IPR002145">
    <property type="entry name" value="CopG"/>
</dbReference>
<dbReference type="SUPFAM" id="SSF47598">
    <property type="entry name" value="Ribbon-helix-helix"/>
    <property type="match status" value="1"/>
</dbReference>
<dbReference type="CDD" id="cd22231">
    <property type="entry name" value="RHH_NikR_HicB-like"/>
    <property type="match status" value="1"/>
</dbReference>
<comment type="function">
    <text evidence="7">Transcriptional regulator.</text>
</comment>
<dbReference type="GO" id="GO:0016151">
    <property type="term" value="F:nickel cation binding"/>
    <property type="evidence" value="ECO:0007669"/>
    <property type="project" value="UniProtKB-UniRule"/>
</dbReference>
<evidence type="ECO:0000256" key="2">
    <source>
        <dbReference type="ARBA" id="ARBA00022596"/>
    </source>
</evidence>
<dbReference type="PANTHER" id="PTHR34719">
    <property type="entry name" value="NICKEL-RESPONSIVE REGULATOR"/>
    <property type="match status" value="1"/>
</dbReference>
<comment type="cofactor">
    <cofactor evidence="7">
        <name>Ni(2+)</name>
        <dbReference type="ChEBI" id="CHEBI:49786"/>
    </cofactor>
    <text evidence="7">Binds 1 nickel ion per subunit.</text>
</comment>
<feature type="binding site" evidence="7">
    <location>
        <position position="81"/>
    </location>
    <ligand>
        <name>Ni(2+)</name>
        <dbReference type="ChEBI" id="CHEBI:49786"/>
    </ligand>
</feature>